<dbReference type="PANTHER" id="PTHR33473:SF17">
    <property type="entry name" value="ATP-DEPENDENT CLP PROTEASE ADAPTER PROTEIN CLPS1, CHLOROPLASTIC"/>
    <property type="match status" value="1"/>
</dbReference>
<evidence type="ECO:0000313" key="3">
    <source>
        <dbReference type="EMBL" id="CAD8394239.1"/>
    </source>
</evidence>
<dbReference type="PANTHER" id="PTHR33473">
    <property type="entry name" value="ATP-DEPENDENT CLP PROTEASE ADAPTER PROTEIN CLPS1, CHLOROPLASTIC"/>
    <property type="match status" value="1"/>
</dbReference>
<proteinExistence type="predicted"/>
<dbReference type="InterPro" id="IPR014719">
    <property type="entry name" value="Ribosomal_bL12_C/ClpS-like"/>
</dbReference>
<evidence type="ECO:0000259" key="2">
    <source>
        <dbReference type="Pfam" id="PF02617"/>
    </source>
</evidence>
<dbReference type="AlphaFoldDB" id="A0A7S0BIL2"/>
<dbReference type="SUPFAM" id="SSF54736">
    <property type="entry name" value="ClpS-like"/>
    <property type="match status" value="1"/>
</dbReference>
<dbReference type="EMBL" id="HBEK01007816">
    <property type="protein sequence ID" value="CAD8394239.1"/>
    <property type="molecule type" value="Transcribed_RNA"/>
</dbReference>
<name>A0A7S0BIL2_9RHOD</name>
<evidence type="ECO:0000256" key="1">
    <source>
        <dbReference type="SAM" id="MobiDB-lite"/>
    </source>
</evidence>
<gene>
    <name evidence="3" type="ORF">RMAR0315_LOCUS4224</name>
</gene>
<dbReference type="Gene3D" id="3.30.1390.10">
    <property type="match status" value="1"/>
</dbReference>
<dbReference type="Pfam" id="PF02617">
    <property type="entry name" value="ClpS"/>
    <property type="match status" value="1"/>
</dbReference>
<organism evidence="3">
    <name type="scientific">Rhodosorus marinus</name>
    <dbReference type="NCBI Taxonomy" id="101924"/>
    <lineage>
        <taxon>Eukaryota</taxon>
        <taxon>Rhodophyta</taxon>
        <taxon>Stylonematophyceae</taxon>
        <taxon>Stylonematales</taxon>
        <taxon>Stylonemataceae</taxon>
        <taxon>Rhodosorus</taxon>
    </lineage>
</organism>
<dbReference type="InterPro" id="IPR022935">
    <property type="entry name" value="ClpS"/>
</dbReference>
<feature type="region of interest" description="Disordered" evidence="1">
    <location>
        <begin position="39"/>
        <end position="74"/>
    </location>
</feature>
<reference evidence="3" key="1">
    <citation type="submission" date="2021-01" db="EMBL/GenBank/DDBJ databases">
        <authorList>
            <person name="Corre E."/>
            <person name="Pelletier E."/>
            <person name="Niang G."/>
            <person name="Scheremetjew M."/>
            <person name="Finn R."/>
            <person name="Kale V."/>
            <person name="Holt S."/>
            <person name="Cochrane G."/>
            <person name="Meng A."/>
            <person name="Brown T."/>
            <person name="Cohen L."/>
        </authorList>
    </citation>
    <scope>NUCLEOTIDE SEQUENCE</scope>
    <source>
        <strain evidence="3">UTEX LB 2760</strain>
    </source>
</reference>
<accession>A0A7S0BIL2</accession>
<dbReference type="GO" id="GO:0006508">
    <property type="term" value="P:proteolysis"/>
    <property type="evidence" value="ECO:0007669"/>
    <property type="project" value="InterPro"/>
</dbReference>
<feature type="domain" description="Adaptor protein ClpS core" evidence="2">
    <location>
        <begin position="80"/>
        <end position="146"/>
    </location>
</feature>
<sequence length="157" mass="17364">MAFVGGAVFSGKGVRGVQTNVRIQSMGAYMVSPGIQIGKPKTQIGRPKTNIGGGSPATEVEQKAKTQRPKPKYKTDADEIPMYKVILLGDEGYDEVHVTTQLMKIIPKFTSDEASRVYREAQNTGSSIVCVVNKEHAEFYAQQLRRQEIFVIVEEDK</sequence>
<dbReference type="GO" id="GO:0030163">
    <property type="term" value="P:protein catabolic process"/>
    <property type="evidence" value="ECO:0007669"/>
    <property type="project" value="InterPro"/>
</dbReference>
<protein>
    <recommendedName>
        <fullName evidence="2">Adaptor protein ClpS core domain-containing protein</fullName>
    </recommendedName>
</protein>
<dbReference type="InterPro" id="IPR003769">
    <property type="entry name" value="ClpS_core"/>
</dbReference>